<evidence type="ECO:0000256" key="1">
    <source>
        <dbReference type="SAM" id="Phobius"/>
    </source>
</evidence>
<evidence type="ECO:0000313" key="2">
    <source>
        <dbReference type="EMBL" id="WIV54404.1"/>
    </source>
</evidence>
<feature type="transmembrane region" description="Helical" evidence="1">
    <location>
        <begin position="12"/>
        <end position="36"/>
    </location>
</feature>
<reference evidence="2 3" key="1">
    <citation type="submission" date="2023-06" db="EMBL/GenBank/DDBJ databases">
        <authorList>
            <person name="Oyuntsetseg B."/>
            <person name="Kim S.B."/>
        </authorList>
    </citation>
    <scope>NUCLEOTIDE SEQUENCE [LARGE SCALE GENOMIC DNA]</scope>
    <source>
        <strain evidence="2 3">2-2</strain>
    </source>
</reference>
<name>A0ABY8XFK6_9PSEU</name>
<proteinExistence type="predicted"/>
<organism evidence="2 3">
    <name type="scientific">Amycolatopsis nalaikhensis</name>
    <dbReference type="NCBI Taxonomy" id="715472"/>
    <lineage>
        <taxon>Bacteria</taxon>
        <taxon>Bacillati</taxon>
        <taxon>Actinomycetota</taxon>
        <taxon>Actinomycetes</taxon>
        <taxon>Pseudonocardiales</taxon>
        <taxon>Pseudonocardiaceae</taxon>
        <taxon>Amycolatopsis</taxon>
    </lineage>
</organism>
<feature type="transmembrane region" description="Helical" evidence="1">
    <location>
        <begin position="42"/>
        <end position="63"/>
    </location>
</feature>
<dbReference type="Proteomes" id="UP001227101">
    <property type="component" value="Chromosome"/>
</dbReference>
<accession>A0ABY8XFK6</accession>
<gene>
    <name evidence="2" type="ORF">QP939_36920</name>
</gene>
<feature type="transmembrane region" description="Helical" evidence="1">
    <location>
        <begin position="70"/>
        <end position="91"/>
    </location>
</feature>
<keyword evidence="1" id="KW-0812">Transmembrane</keyword>
<keyword evidence="1" id="KW-1133">Transmembrane helix</keyword>
<sequence length="95" mass="9957">MQKTENPRVSRWANWTIPAVAAGFALLVAAGARVAAFFAESMMSGVALVGSWLIFAVGLAYAVVRLRPRLGAALLVGFGAGVLIVGFFTGMRMLA</sequence>
<keyword evidence="1" id="KW-0472">Membrane</keyword>
<dbReference type="EMBL" id="CP127173">
    <property type="protein sequence ID" value="WIV54404.1"/>
    <property type="molecule type" value="Genomic_DNA"/>
</dbReference>
<dbReference type="RefSeq" id="WP_285451033.1">
    <property type="nucleotide sequence ID" value="NZ_CP127173.1"/>
</dbReference>
<keyword evidence="3" id="KW-1185">Reference proteome</keyword>
<protein>
    <submittedName>
        <fullName evidence="2">Uncharacterized protein</fullName>
    </submittedName>
</protein>
<evidence type="ECO:0000313" key="3">
    <source>
        <dbReference type="Proteomes" id="UP001227101"/>
    </source>
</evidence>